<dbReference type="RefSeq" id="WP_160908896.1">
    <property type="nucleotide sequence ID" value="NZ_WVHS01000007.1"/>
</dbReference>
<reference evidence="1 2" key="1">
    <citation type="submission" date="2019-11" db="EMBL/GenBank/DDBJ databases">
        <title>Pedobacter sp. HMF7056 Genome sequencing and assembly.</title>
        <authorList>
            <person name="Kang H."/>
            <person name="Kim H."/>
            <person name="Joh K."/>
        </authorList>
    </citation>
    <scope>NUCLEOTIDE SEQUENCE [LARGE SCALE GENOMIC DNA]</scope>
    <source>
        <strain evidence="1 2">HMF7056</strain>
    </source>
</reference>
<evidence type="ECO:0000313" key="1">
    <source>
        <dbReference type="EMBL" id="MXV17882.1"/>
    </source>
</evidence>
<name>A0A7K1Y3R7_9SPHI</name>
<comment type="caution">
    <text evidence="1">The sequence shown here is derived from an EMBL/GenBank/DDBJ whole genome shotgun (WGS) entry which is preliminary data.</text>
</comment>
<dbReference type="EMBL" id="WVHS01000007">
    <property type="protein sequence ID" value="MXV17882.1"/>
    <property type="molecule type" value="Genomic_DNA"/>
</dbReference>
<dbReference type="AlphaFoldDB" id="A0A7K1Y3R7"/>
<dbReference type="Proteomes" id="UP000451233">
    <property type="component" value="Unassembled WGS sequence"/>
</dbReference>
<proteinExistence type="predicted"/>
<protein>
    <recommendedName>
        <fullName evidence="3">SbsA Ig-like domain-containing protein</fullName>
    </recommendedName>
</protein>
<organism evidence="1 2">
    <name type="scientific">Hufsiella ginkgonis</name>
    <dbReference type="NCBI Taxonomy" id="2695274"/>
    <lineage>
        <taxon>Bacteria</taxon>
        <taxon>Pseudomonadati</taxon>
        <taxon>Bacteroidota</taxon>
        <taxon>Sphingobacteriia</taxon>
        <taxon>Sphingobacteriales</taxon>
        <taxon>Sphingobacteriaceae</taxon>
        <taxon>Hufsiella</taxon>
    </lineage>
</organism>
<accession>A0A7K1Y3R7</accession>
<evidence type="ECO:0008006" key="3">
    <source>
        <dbReference type="Google" id="ProtNLM"/>
    </source>
</evidence>
<evidence type="ECO:0000313" key="2">
    <source>
        <dbReference type="Proteomes" id="UP000451233"/>
    </source>
</evidence>
<sequence>MHFCSCTKQGGLGFRWQNGKAVAIIIPAHLVTGYPDADTVLRVKLVTGSPVEPMLGTVINAGGGNITFQPLVPFSRGASYEVFYKERSIGILTVPGETVVSRPMVTAVYPSLDTLPENLLKFYFEFSAPMREGEALDHIALLNDKNEVLPDVFLHLQTELWDPSGTVLTVWLDPGRIKRELAPNQEMGNPLVRSRKYTLQVSGDWKDRHGKSLEKSFYKKFIAGARDDKTPDLAHWQLTLPAAGSVAPLEIVTDEPLDHFLLPESVVLITAGGRLLPGKLQVGKNDHSLTFIPREPWKKGTYRLDVNSRLEDLAGNNLNRLFDRDVTRDAKRNERYYEKRFVIR</sequence>
<keyword evidence="2" id="KW-1185">Reference proteome</keyword>
<gene>
    <name evidence="1" type="ORF">GS398_21480</name>
</gene>